<dbReference type="SUPFAM" id="SSF111304">
    <property type="entry name" value="Recombination protein RecR"/>
    <property type="match status" value="1"/>
</dbReference>
<gene>
    <name evidence="7 9" type="primary">recR</name>
    <name evidence="9" type="ORF">D2962_16290</name>
</gene>
<feature type="zinc finger region" description="C4-type" evidence="7">
    <location>
        <begin position="58"/>
        <end position="73"/>
    </location>
</feature>
<dbReference type="AlphaFoldDB" id="A0A3G2R8Y4"/>
<keyword evidence="10" id="KW-1185">Reference proteome</keyword>
<evidence type="ECO:0000256" key="1">
    <source>
        <dbReference type="ARBA" id="ARBA00022723"/>
    </source>
</evidence>
<dbReference type="NCBIfam" id="TIGR00615">
    <property type="entry name" value="recR"/>
    <property type="match status" value="1"/>
</dbReference>
<dbReference type="Proteomes" id="UP000280960">
    <property type="component" value="Chromosome"/>
</dbReference>
<dbReference type="PROSITE" id="PS01300">
    <property type="entry name" value="RECR"/>
    <property type="match status" value="1"/>
</dbReference>
<organism evidence="9 10">
    <name type="scientific">Biomaibacter acetigenes</name>
    <dbReference type="NCBI Taxonomy" id="2316383"/>
    <lineage>
        <taxon>Bacteria</taxon>
        <taxon>Bacillati</taxon>
        <taxon>Bacillota</taxon>
        <taxon>Clostridia</taxon>
        <taxon>Thermosediminibacterales</taxon>
        <taxon>Tepidanaerobacteraceae</taxon>
        <taxon>Biomaibacter</taxon>
    </lineage>
</organism>
<dbReference type="InterPro" id="IPR000093">
    <property type="entry name" value="DNA_Rcmb_RecR"/>
</dbReference>
<dbReference type="CDD" id="cd01025">
    <property type="entry name" value="TOPRIM_recR"/>
    <property type="match status" value="1"/>
</dbReference>
<comment type="similarity">
    <text evidence="7">Belongs to the RecR family.</text>
</comment>
<dbReference type="InterPro" id="IPR003583">
    <property type="entry name" value="Hlx-hairpin-Hlx_DNA-bd_motif"/>
</dbReference>
<keyword evidence="4 7" id="KW-0862">Zinc</keyword>
<dbReference type="EMBL" id="CP033169">
    <property type="protein sequence ID" value="AYO31952.1"/>
    <property type="molecule type" value="Genomic_DNA"/>
</dbReference>
<name>A0A3G2R8Y4_9FIRM</name>
<proteinExistence type="inferred from homology"/>
<dbReference type="GO" id="GO:0006281">
    <property type="term" value="P:DNA repair"/>
    <property type="evidence" value="ECO:0007669"/>
    <property type="project" value="UniProtKB-UniRule"/>
</dbReference>
<dbReference type="GO" id="GO:0008270">
    <property type="term" value="F:zinc ion binding"/>
    <property type="evidence" value="ECO:0007669"/>
    <property type="project" value="UniProtKB-KW"/>
</dbReference>
<dbReference type="GO" id="GO:0006310">
    <property type="term" value="P:DNA recombination"/>
    <property type="evidence" value="ECO:0007669"/>
    <property type="project" value="UniProtKB-UniRule"/>
</dbReference>
<keyword evidence="5 7" id="KW-0233">DNA recombination</keyword>
<evidence type="ECO:0000256" key="6">
    <source>
        <dbReference type="ARBA" id="ARBA00023204"/>
    </source>
</evidence>
<dbReference type="Gene3D" id="3.40.1360.10">
    <property type="match status" value="1"/>
</dbReference>
<dbReference type="SMART" id="SM00493">
    <property type="entry name" value="TOPRIM"/>
    <property type="match status" value="1"/>
</dbReference>
<dbReference type="PANTHER" id="PTHR30446">
    <property type="entry name" value="RECOMBINATION PROTEIN RECR"/>
    <property type="match status" value="1"/>
</dbReference>
<evidence type="ECO:0000256" key="2">
    <source>
        <dbReference type="ARBA" id="ARBA00022763"/>
    </source>
</evidence>
<protein>
    <recommendedName>
        <fullName evidence="7">Recombination protein RecR</fullName>
    </recommendedName>
</protein>
<keyword evidence="6 7" id="KW-0234">DNA repair</keyword>
<dbReference type="PROSITE" id="PS50880">
    <property type="entry name" value="TOPRIM"/>
    <property type="match status" value="1"/>
</dbReference>
<dbReference type="HAMAP" id="MF_00017">
    <property type="entry name" value="RecR"/>
    <property type="match status" value="1"/>
</dbReference>
<evidence type="ECO:0000259" key="8">
    <source>
        <dbReference type="PROSITE" id="PS50880"/>
    </source>
</evidence>
<accession>A0A3G2R8Y4</accession>
<keyword evidence="1 7" id="KW-0479">Metal-binding</keyword>
<dbReference type="GO" id="GO:0003677">
    <property type="term" value="F:DNA binding"/>
    <property type="evidence" value="ECO:0007669"/>
    <property type="project" value="UniProtKB-UniRule"/>
</dbReference>
<evidence type="ECO:0000256" key="5">
    <source>
        <dbReference type="ARBA" id="ARBA00023172"/>
    </source>
</evidence>
<dbReference type="SMART" id="SM00278">
    <property type="entry name" value="HhH1"/>
    <property type="match status" value="1"/>
</dbReference>
<keyword evidence="2 7" id="KW-0227">DNA damage</keyword>
<dbReference type="Pfam" id="PF13662">
    <property type="entry name" value="Toprim_4"/>
    <property type="match status" value="1"/>
</dbReference>
<dbReference type="RefSeq" id="WP_120765954.1">
    <property type="nucleotide sequence ID" value="NZ_CP033169.1"/>
</dbReference>
<evidence type="ECO:0000256" key="3">
    <source>
        <dbReference type="ARBA" id="ARBA00022771"/>
    </source>
</evidence>
<dbReference type="InterPro" id="IPR006171">
    <property type="entry name" value="TOPRIM_dom"/>
</dbReference>
<dbReference type="Gene3D" id="1.10.8.420">
    <property type="entry name" value="RecR Domain 1"/>
    <property type="match status" value="1"/>
</dbReference>
<feature type="domain" description="Toprim" evidence="8">
    <location>
        <begin position="81"/>
        <end position="175"/>
    </location>
</feature>
<reference evidence="9 10" key="1">
    <citation type="submission" date="2018-10" db="EMBL/GenBank/DDBJ databases">
        <authorList>
            <person name="Zhang X."/>
        </authorList>
    </citation>
    <scope>NUCLEOTIDE SEQUENCE [LARGE SCALE GENOMIC DNA]</scope>
    <source>
        <strain evidence="9 10">SK-G1</strain>
    </source>
</reference>
<dbReference type="Gene3D" id="6.10.250.240">
    <property type="match status" value="1"/>
</dbReference>
<dbReference type="Gene3D" id="3.30.60.80">
    <property type="match status" value="1"/>
</dbReference>
<sequence>MSYYAEPLAHLIDELSRLPGIGPKTAQRLAFYILKMPKERVANLSEAITRARESIIYCSVCGNFTDTDPCGICRASYRDRTTIMVVEDPRDVVALEKTRDYKGLYHILHGAISPLEGIGPDDIKIKELLSRINSGVKEIILATNPDVEGEATAMYIARLLKPLGVKVTRIAHGIPVGGDLEYADEVTLTRALEGRREI</sequence>
<dbReference type="Pfam" id="PF21176">
    <property type="entry name" value="RecR_HhH"/>
    <property type="match status" value="1"/>
</dbReference>
<dbReference type="KEGG" id="bacg:D2962_16290"/>
<dbReference type="PANTHER" id="PTHR30446:SF0">
    <property type="entry name" value="RECOMBINATION PROTEIN RECR"/>
    <property type="match status" value="1"/>
</dbReference>
<dbReference type="InterPro" id="IPR034137">
    <property type="entry name" value="TOPRIM_RecR"/>
</dbReference>
<evidence type="ECO:0000256" key="7">
    <source>
        <dbReference type="HAMAP-Rule" id="MF_00017"/>
    </source>
</evidence>
<comment type="function">
    <text evidence="7">May play a role in DNA repair. It seems to be involved in an RecBC-independent recombinational process of DNA repair. It may act with RecF and RecO.</text>
</comment>
<dbReference type="InterPro" id="IPR023627">
    <property type="entry name" value="Rcmb_RecR"/>
</dbReference>
<dbReference type="Pfam" id="PF02132">
    <property type="entry name" value="RecR_ZnF"/>
    <property type="match status" value="1"/>
</dbReference>
<dbReference type="InterPro" id="IPR015967">
    <property type="entry name" value="Rcmb_RecR_Znf"/>
</dbReference>
<keyword evidence="3 7" id="KW-0863">Zinc-finger</keyword>
<dbReference type="Pfam" id="PF21175">
    <property type="entry name" value="RecR_C"/>
    <property type="match status" value="1"/>
</dbReference>
<evidence type="ECO:0000256" key="4">
    <source>
        <dbReference type="ARBA" id="ARBA00022833"/>
    </source>
</evidence>
<evidence type="ECO:0000313" key="9">
    <source>
        <dbReference type="EMBL" id="AYO31952.1"/>
    </source>
</evidence>
<evidence type="ECO:0000313" key="10">
    <source>
        <dbReference type="Proteomes" id="UP000280960"/>
    </source>
</evidence>